<organism evidence="4 5">
    <name type="scientific">Trueperella bernardiae</name>
    <dbReference type="NCBI Taxonomy" id="59561"/>
    <lineage>
        <taxon>Bacteria</taxon>
        <taxon>Bacillati</taxon>
        <taxon>Actinomycetota</taxon>
        <taxon>Actinomycetes</taxon>
        <taxon>Actinomycetales</taxon>
        <taxon>Actinomycetaceae</taxon>
        <taxon>Trueperella</taxon>
    </lineage>
</organism>
<dbReference type="RefSeq" id="WP_172717837.1">
    <property type="nucleotide sequence ID" value="NZ_JASPDQ010000028.1"/>
</dbReference>
<comment type="caution">
    <text evidence="4">The sequence shown here is derived from an EMBL/GenBank/DDBJ whole genome shotgun (WGS) entry which is preliminary data.</text>
</comment>
<feature type="region of interest" description="Disordered" evidence="1">
    <location>
        <begin position="43"/>
        <end position="115"/>
    </location>
</feature>
<accession>A0AAW6ZNS0</accession>
<keyword evidence="2" id="KW-0472">Membrane</keyword>
<keyword evidence="2" id="KW-1133">Transmembrane helix</keyword>
<evidence type="ECO:0000256" key="1">
    <source>
        <dbReference type="SAM" id="MobiDB-lite"/>
    </source>
</evidence>
<reference evidence="4" key="1">
    <citation type="submission" date="2023-05" db="EMBL/GenBank/DDBJ databases">
        <title>Genomic Catalog of Human Bladder Bacteria.</title>
        <authorList>
            <person name="Du J."/>
        </authorList>
    </citation>
    <scope>NUCLEOTIDE SEQUENCE</scope>
    <source>
        <strain evidence="4">UMB1304A</strain>
    </source>
</reference>
<feature type="transmembrane region" description="Helical" evidence="2">
    <location>
        <begin position="17"/>
        <end position="36"/>
    </location>
</feature>
<dbReference type="EMBL" id="JASPDQ010000028">
    <property type="protein sequence ID" value="MDK8602648.1"/>
    <property type="molecule type" value="Genomic_DNA"/>
</dbReference>
<sequence>MASTDDTPTASPFGRRWIISGAVVLLALALAVFLAVRGGVDKQPADSPAAATSAPPAATGEAVATPTATTAACKPPRTKEKGIPTEAPAVSWERHPSGGVVPVSKEHGPTAREGDAWRCSSRTASGALMAGISLVYNFATGDKSSAVDGPNREKLFAEGQYGSNTEFGVVEGYRILLATENNAEIEYLLSGAGALGVMRVPMVWDTERQDWALDSSSNDLSVTIVQDRDGFTAWR</sequence>
<dbReference type="Pfam" id="PF26526">
    <property type="entry name" value="DUF8175"/>
    <property type="match status" value="1"/>
</dbReference>
<evidence type="ECO:0000313" key="5">
    <source>
        <dbReference type="Proteomes" id="UP001225576"/>
    </source>
</evidence>
<evidence type="ECO:0000259" key="3">
    <source>
        <dbReference type="Pfam" id="PF26526"/>
    </source>
</evidence>
<protein>
    <recommendedName>
        <fullName evidence="3">DUF8175 domain-containing protein</fullName>
    </recommendedName>
</protein>
<keyword evidence="2" id="KW-0812">Transmembrane</keyword>
<feature type="domain" description="DUF8175" evidence="3">
    <location>
        <begin position="54"/>
        <end position="232"/>
    </location>
</feature>
<name>A0AAW6ZNS0_9ACTO</name>
<dbReference type="InterPro" id="IPR058488">
    <property type="entry name" value="DUF8175"/>
</dbReference>
<evidence type="ECO:0000313" key="4">
    <source>
        <dbReference type="EMBL" id="MDK8602648.1"/>
    </source>
</evidence>
<gene>
    <name evidence="4" type="ORF">QP858_09285</name>
</gene>
<feature type="compositionally biased region" description="Basic and acidic residues" evidence="1">
    <location>
        <begin position="104"/>
        <end position="115"/>
    </location>
</feature>
<feature type="compositionally biased region" description="Low complexity" evidence="1">
    <location>
        <begin position="45"/>
        <end position="75"/>
    </location>
</feature>
<dbReference type="AlphaFoldDB" id="A0AAW6ZNS0"/>
<evidence type="ECO:0000256" key="2">
    <source>
        <dbReference type="SAM" id="Phobius"/>
    </source>
</evidence>
<proteinExistence type="predicted"/>
<dbReference type="Proteomes" id="UP001225576">
    <property type="component" value="Unassembled WGS sequence"/>
</dbReference>